<dbReference type="OrthoDB" id="5962584at2759"/>
<proteinExistence type="predicted"/>
<dbReference type="AlphaFoldDB" id="A0A9X0D6B8"/>
<accession>A0A9X0D6B8</accession>
<dbReference type="SUPFAM" id="SSF48726">
    <property type="entry name" value="Immunoglobulin"/>
    <property type="match status" value="2"/>
</dbReference>
<keyword evidence="6" id="KW-1185">Reference proteome</keyword>
<organism evidence="5 6">
    <name type="scientific">Desmophyllum pertusum</name>
    <dbReference type="NCBI Taxonomy" id="174260"/>
    <lineage>
        <taxon>Eukaryota</taxon>
        <taxon>Metazoa</taxon>
        <taxon>Cnidaria</taxon>
        <taxon>Anthozoa</taxon>
        <taxon>Hexacorallia</taxon>
        <taxon>Scleractinia</taxon>
        <taxon>Caryophylliina</taxon>
        <taxon>Caryophylliidae</taxon>
        <taxon>Desmophyllum</taxon>
    </lineage>
</organism>
<dbReference type="PANTHER" id="PTHR45080">
    <property type="entry name" value="CONTACTIN 5"/>
    <property type="match status" value="1"/>
</dbReference>
<dbReference type="Proteomes" id="UP001163046">
    <property type="component" value="Unassembled WGS sequence"/>
</dbReference>
<dbReference type="InterPro" id="IPR013106">
    <property type="entry name" value="Ig_V-set"/>
</dbReference>
<evidence type="ECO:0000259" key="4">
    <source>
        <dbReference type="PROSITE" id="PS50835"/>
    </source>
</evidence>
<reference evidence="5" key="1">
    <citation type="submission" date="2023-01" db="EMBL/GenBank/DDBJ databases">
        <title>Genome assembly of the deep-sea coral Lophelia pertusa.</title>
        <authorList>
            <person name="Herrera S."/>
            <person name="Cordes E."/>
        </authorList>
    </citation>
    <scope>NUCLEOTIDE SEQUENCE</scope>
    <source>
        <strain evidence="5">USNM1676648</strain>
        <tissue evidence="5">Polyp</tissue>
    </source>
</reference>
<dbReference type="SMART" id="SM00409">
    <property type="entry name" value="IG"/>
    <property type="match status" value="3"/>
</dbReference>
<evidence type="ECO:0000256" key="1">
    <source>
        <dbReference type="ARBA" id="ARBA00022729"/>
    </source>
</evidence>
<dbReference type="InterPro" id="IPR003599">
    <property type="entry name" value="Ig_sub"/>
</dbReference>
<dbReference type="PANTHER" id="PTHR45080:SF8">
    <property type="entry name" value="IG-LIKE DOMAIN-CONTAINING PROTEIN"/>
    <property type="match status" value="1"/>
</dbReference>
<keyword evidence="2" id="KW-1015">Disulfide bond</keyword>
<feature type="domain" description="Ig-like" evidence="4">
    <location>
        <begin position="144"/>
        <end position="239"/>
    </location>
</feature>
<dbReference type="InterPro" id="IPR036179">
    <property type="entry name" value="Ig-like_dom_sf"/>
</dbReference>
<protein>
    <recommendedName>
        <fullName evidence="4">Ig-like domain-containing protein</fullName>
    </recommendedName>
</protein>
<dbReference type="InterPro" id="IPR050958">
    <property type="entry name" value="Cell_Adh-Cytoskel_Orgn"/>
</dbReference>
<sequence>MGFSARQIILVVLCSAVGIAKAELAIGRPFPKIIYPIEYSSAQVTCVAYDSSGVEVPEKILFVRQDQFATYVTLKTNDSLYFTNRTEENGRKLFVTLHFRNVTMEDDSTSGQLGSYECHAYAVNSSDPKKYGFSVNVISANEIPKLAVSKAKVLQHGVNTTITCTLTERGSLNTRLQRVSWLKDGVLNKSVSNPNQQNYLGPLVLKDVGVKNAGRYTCLLEVQLRGNSPYNVSASTMITIAPWFENEGETVVMKKTGENATLECSAKGIPLNVEWKIKKENKEMVASCVDSSTDKRYKITRKDEYDPYLLTVTDLVMADNGSYYCCLPSNCAANVDEDRCQRFVLTVKGTVPD</sequence>
<evidence type="ECO:0000256" key="2">
    <source>
        <dbReference type="ARBA" id="ARBA00023157"/>
    </source>
</evidence>
<dbReference type="Pfam" id="PF07686">
    <property type="entry name" value="V-set"/>
    <property type="match status" value="1"/>
</dbReference>
<feature type="chain" id="PRO_5040782922" description="Ig-like domain-containing protein" evidence="3">
    <location>
        <begin position="23"/>
        <end position="353"/>
    </location>
</feature>
<dbReference type="EMBL" id="MU825468">
    <property type="protein sequence ID" value="KAJ7388455.1"/>
    <property type="molecule type" value="Genomic_DNA"/>
</dbReference>
<gene>
    <name evidence="5" type="ORF">OS493_037523</name>
</gene>
<dbReference type="Gene3D" id="2.60.40.10">
    <property type="entry name" value="Immunoglobulins"/>
    <property type="match status" value="2"/>
</dbReference>
<dbReference type="GO" id="GO:0005886">
    <property type="term" value="C:plasma membrane"/>
    <property type="evidence" value="ECO:0007669"/>
    <property type="project" value="TreeGrafter"/>
</dbReference>
<name>A0A9X0D6B8_9CNID</name>
<evidence type="ECO:0000313" key="5">
    <source>
        <dbReference type="EMBL" id="KAJ7388455.1"/>
    </source>
</evidence>
<evidence type="ECO:0000256" key="3">
    <source>
        <dbReference type="SAM" id="SignalP"/>
    </source>
</evidence>
<evidence type="ECO:0000313" key="6">
    <source>
        <dbReference type="Proteomes" id="UP001163046"/>
    </source>
</evidence>
<dbReference type="PROSITE" id="PS50835">
    <property type="entry name" value="IG_LIKE"/>
    <property type="match status" value="2"/>
</dbReference>
<feature type="signal peptide" evidence="3">
    <location>
        <begin position="1"/>
        <end position="22"/>
    </location>
</feature>
<keyword evidence="1 3" id="KW-0732">Signal</keyword>
<dbReference type="GO" id="GO:0007156">
    <property type="term" value="P:homophilic cell adhesion via plasma membrane adhesion molecules"/>
    <property type="evidence" value="ECO:0007669"/>
    <property type="project" value="TreeGrafter"/>
</dbReference>
<comment type="caution">
    <text evidence="5">The sequence shown here is derived from an EMBL/GenBank/DDBJ whole genome shotgun (WGS) entry which is preliminary data.</text>
</comment>
<feature type="domain" description="Ig-like" evidence="4">
    <location>
        <begin position="242"/>
        <end position="325"/>
    </location>
</feature>
<dbReference type="InterPro" id="IPR013783">
    <property type="entry name" value="Ig-like_fold"/>
</dbReference>
<dbReference type="InterPro" id="IPR007110">
    <property type="entry name" value="Ig-like_dom"/>
</dbReference>